<dbReference type="Pfam" id="PF22807">
    <property type="entry name" value="TrAA12"/>
    <property type="match status" value="1"/>
</dbReference>
<evidence type="ECO:0000313" key="4">
    <source>
        <dbReference type="Proteomes" id="UP000887226"/>
    </source>
</evidence>
<feature type="chain" id="PRO_5040260933" description="Pyrroloquinoline quinone-dependent pyranose dehydrogenase beta-propeller domain-containing protein" evidence="1">
    <location>
        <begin position="19"/>
        <end position="309"/>
    </location>
</feature>
<organism evidence="3 4">
    <name type="scientific">Calycina marina</name>
    <dbReference type="NCBI Taxonomy" id="1763456"/>
    <lineage>
        <taxon>Eukaryota</taxon>
        <taxon>Fungi</taxon>
        <taxon>Dikarya</taxon>
        <taxon>Ascomycota</taxon>
        <taxon>Pezizomycotina</taxon>
        <taxon>Leotiomycetes</taxon>
        <taxon>Helotiales</taxon>
        <taxon>Pezizellaceae</taxon>
        <taxon>Calycina</taxon>
    </lineage>
</organism>
<comment type="caution">
    <text evidence="3">The sequence shown here is derived from an EMBL/GenBank/DDBJ whole genome shotgun (WGS) entry which is preliminary data.</text>
</comment>
<dbReference type="EMBL" id="MU253995">
    <property type="protein sequence ID" value="KAG9243234.1"/>
    <property type="molecule type" value="Genomic_DNA"/>
</dbReference>
<keyword evidence="1" id="KW-0732">Signal</keyword>
<proteinExistence type="predicted"/>
<feature type="signal peptide" evidence="1">
    <location>
        <begin position="1"/>
        <end position="18"/>
    </location>
</feature>
<evidence type="ECO:0000313" key="3">
    <source>
        <dbReference type="EMBL" id="KAG9243234.1"/>
    </source>
</evidence>
<name>A0A9P7Z0M6_9HELO</name>
<sequence>MQLFSANLLALAVSLASASVQLAIYLATDSMTSYASSITTVWKWAYDPVVAPVSVSGTSTAVVNGMYNGGHATRTSVIPKNNPNLLVVLHGSNANLDMPSQDVKTARAAVKVFNMTAVPSSGYNYVSQGWNAGYGLRNEVSLTFYGNNMAYKTVQTTCPRVVNGQSTDIHIDNPAEELNYFGNISAPDTKWYGYPVCFTLVQAPNAAFNDDTCKAQSSPPRLSYQAHSAPLDAEFMPGSNKLFVTFHGSWDRKPPMGYKLVWIPFCIIAAGPYEPVAPASSNTGHTDILKNPNQTNCAAGCFRTVGTAV</sequence>
<keyword evidence="4" id="KW-1185">Reference proteome</keyword>
<gene>
    <name evidence="3" type="ORF">BJ878DRAFT_535359</name>
</gene>
<feature type="domain" description="Pyrroloquinoline quinone-dependent pyranose dehydrogenase beta-propeller" evidence="2">
    <location>
        <begin position="19"/>
        <end position="308"/>
    </location>
</feature>
<accession>A0A9P7Z0M6</accession>
<protein>
    <recommendedName>
        <fullName evidence="2">Pyrroloquinoline quinone-dependent pyranose dehydrogenase beta-propeller domain-containing protein</fullName>
    </recommendedName>
</protein>
<evidence type="ECO:0000259" key="2">
    <source>
        <dbReference type="Pfam" id="PF22807"/>
    </source>
</evidence>
<dbReference type="AlphaFoldDB" id="A0A9P7Z0M6"/>
<dbReference type="Proteomes" id="UP000887226">
    <property type="component" value="Unassembled WGS sequence"/>
</dbReference>
<reference evidence="3" key="1">
    <citation type="journal article" date="2021" name="IMA Fungus">
        <title>Genomic characterization of three marine fungi, including Emericellopsis atlantica sp. nov. with signatures of a generalist lifestyle and marine biomass degradation.</title>
        <authorList>
            <person name="Hagestad O.C."/>
            <person name="Hou L."/>
            <person name="Andersen J.H."/>
            <person name="Hansen E.H."/>
            <person name="Altermark B."/>
            <person name="Li C."/>
            <person name="Kuhnert E."/>
            <person name="Cox R.J."/>
            <person name="Crous P.W."/>
            <person name="Spatafora J.W."/>
            <person name="Lail K."/>
            <person name="Amirebrahimi M."/>
            <person name="Lipzen A."/>
            <person name="Pangilinan J."/>
            <person name="Andreopoulos W."/>
            <person name="Hayes R.D."/>
            <person name="Ng V."/>
            <person name="Grigoriev I.V."/>
            <person name="Jackson S.A."/>
            <person name="Sutton T.D.S."/>
            <person name="Dobson A.D.W."/>
            <person name="Rama T."/>
        </authorList>
    </citation>
    <scope>NUCLEOTIDE SEQUENCE</scope>
    <source>
        <strain evidence="3">TRa3180A</strain>
    </source>
</reference>
<dbReference type="OrthoDB" id="507128at2759"/>
<dbReference type="InterPro" id="IPR054539">
    <property type="entry name" value="Beta-prop_PDH"/>
</dbReference>
<evidence type="ECO:0000256" key="1">
    <source>
        <dbReference type="SAM" id="SignalP"/>
    </source>
</evidence>
<dbReference type="Gene3D" id="2.120.10.30">
    <property type="entry name" value="TolB, C-terminal domain"/>
    <property type="match status" value="1"/>
</dbReference>
<dbReference type="InterPro" id="IPR011042">
    <property type="entry name" value="6-blade_b-propeller_TolB-like"/>
</dbReference>